<dbReference type="EMBL" id="RZNJ01000005">
    <property type="protein sequence ID" value="RUT29272.1"/>
    <property type="molecule type" value="Genomic_DNA"/>
</dbReference>
<dbReference type="AlphaFoldDB" id="A0A433X5D5"/>
<dbReference type="RefSeq" id="WP_127189262.1">
    <property type="nucleotide sequence ID" value="NZ_RZNJ01000005.1"/>
</dbReference>
<evidence type="ECO:0000313" key="1">
    <source>
        <dbReference type="EMBL" id="RUT29272.1"/>
    </source>
</evidence>
<sequence>MATDADNLREQLALTGLSYADWEGEALDLERAADAAEGGRYVDRRHLQRAGELVSQIDSELGMLEEIAQDARGEMVAQILGVRDRLEALSRRIREAARRMHGLI</sequence>
<protein>
    <submittedName>
        <fullName evidence="1">Uncharacterized protein</fullName>
    </submittedName>
</protein>
<proteinExistence type="predicted"/>
<gene>
    <name evidence="1" type="ORF">EMQ25_14185</name>
</gene>
<comment type="caution">
    <text evidence="1">The sequence shown here is derived from an EMBL/GenBank/DDBJ whole genome shotgun (WGS) entry which is preliminary data.</text>
</comment>
<evidence type="ECO:0000313" key="2">
    <source>
        <dbReference type="Proteomes" id="UP000281547"/>
    </source>
</evidence>
<reference evidence="1 2" key="1">
    <citation type="journal article" date="2016" name="Int. J. Syst. Evol. Microbiol.">
        <title>Arsenicitalea aurantiaca gen. nov., sp. nov., a new member of the family Hyphomicrobiaceae, isolated from high-arsenic sediment.</title>
        <authorList>
            <person name="Mu Y."/>
            <person name="Zhou L."/>
            <person name="Zeng X.C."/>
            <person name="Liu L."/>
            <person name="Pan Y."/>
            <person name="Chen X."/>
            <person name="Wang J."/>
            <person name="Li S."/>
            <person name="Li W.J."/>
            <person name="Wang Y."/>
        </authorList>
    </citation>
    <scope>NUCLEOTIDE SEQUENCE [LARGE SCALE GENOMIC DNA]</scope>
    <source>
        <strain evidence="1 2">42-50</strain>
    </source>
</reference>
<name>A0A433X5D5_9HYPH</name>
<keyword evidence="2" id="KW-1185">Reference proteome</keyword>
<dbReference type="Proteomes" id="UP000281547">
    <property type="component" value="Unassembled WGS sequence"/>
</dbReference>
<organism evidence="1 2">
    <name type="scientific">Arsenicitalea aurantiaca</name>
    <dbReference type="NCBI Taxonomy" id="1783274"/>
    <lineage>
        <taxon>Bacteria</taxon>
        <taxon>Pseudomonadati</taxon>
        <taxon>Pseudomonadota</taxon>
        <taxon>Alphaproteobacteria</taxon>
        <taxon>Hyphomicrobiales</taxon>
        <taxon>Devosiaceae</taxon>
        <taxon>Arsenicitalea</taxon>
    </lineage>
</organism>
<accession>A0A433X5D5</accession>